<evidence type="ECO:0000256" key="1">
    <source>
        <dbReference type="ARBA" id="ARBA00007865"/>
    </source>
</evidence>
<accession>A0A6A6U313</accession>
<dbReference type="OrthoDB" id="5396at2759"/>
<dbReference type="Proteomes" id="UP000799302">
    <property type="component" value="Unassembled WGS sequence"/>
</dbReference>
<dbReference type="AlphaFoldDB" id="A0A6A6U313"/>
<proteinExistence type="inferred from homology"/>
<dbReference type="PANTHER" id="PTHR34861:SF10">
    <property type="entry name" value="CYCLASE"/>
    <property type="match status" value="1"/>
</dbReference>
<reference evidence="2" key="1">
    <citation type="journal article" date="2020" name="Stud. Mycol.">
        <title>101 Dothideomycetes genomes: a test case for predicting lifestyles and emergence of pathogens.</title>
        <authorList>
            <person name="Haridas S."/>
            <person name="Albert R."/>
            <person name="Binder M."/>
            <person name="Bloem J."/>
            <person name="Labutti K."/>
            <person name="Salamov A."/>
            <person name="Andreopoulos B."/>
            <person name="Baker S."/>
            <person name="Barry K."/>
            <person name="Bills G."/>
            <person name="Bluhm B."/>
            <person name="Cannon C."/>
            <person name="Castanera R."/>
            <person name="Culley D."/>
            <person name="Daum C."/>
            <person name="Ezra D."/>
            <person name="Gonzalez J."/>
            <person name="Henrissat B."/>
            <person name="Kuo A."/>
            <person name="Liang C."/>
            <person name="Lipzen A."/>
            <person name="Lutzoni F."/>
            <person name="Magnuson J."/>
            <person name="Mondo S."/>
            <person name="Nolan M."/>
            <person name="Ohm R."/>
            <person name="Pangilinan J."/>
            <person name="Park H.-J."/>
            <person name="Ramirez L."/>
            <person name="Alfaro M."/>
            <person name="Sun H."/>
            <person name="Tritt A."/>
            <person name="Yoshinaga Y."/>
            <person name="Zwiers L.-H."/>
            <person name="Turgeon B."/>
            <person name="Goodwin S."/>
            <person name="Spatafora J."/>
            <person name="Crous P."/>
            <person name="Grigoriev I."/>
        </authorList>
    </citation>
    <scope>NUCLEOTIDE SEQUENCE</scope>
    <source>
        <strain evidence="2">CBS 115976</strain>
    </source>
</reference>
<dbReference type="GO" id="GO:0004061">
    <property type="term" value="F:arylformamidase activity"/>
    <property type="evidence" value="ECO:0007669"/>
    <property type="project" value="InterPro"/>
</dbReference>
<protein>
    <recommendedName>
        <fullName evidence="4">Cyclase</fullName>
    </recommendedName>
</protein>
<keyword evidence="3" id="KW-1185">Reference proteome</keyword>
<dbReference type="InterPro" id="IPR037175">
    <property type="entry name" value="KFase_sf"/>
</dbReference>
<dbReference type="EMBL" id="MU004240">
    <property type="protein sequence ID" value="KAF2665807.1"/>
    <property type="molecule type" value="Genomic_DNA"/>
</dbReference>
<evidence type="ECO:0000313" key="2">
    <source>
        <dbReference type="EMBL" id="KAF2665807.1"/>
    </source>
</evidence>
<name>A0A6A6U313_9PEZI</name>
<dbReference type="SUPFAM" id="SSF102198">
    <property type="entry name" value="Putative cyclase"/>
    <property type="match status" value="1"/>
</dbReference>
<dbReference type="GO" id="GO:0019441">
    <property type="term" value="P:L-tryptophan catabolic process to kynurenine"/>
    <property type="evidence" value="ECO:0007669"/>
    <property type="project" value="InterPro"/>
</dbReference>
<dbReference type="InterPro" id="IPR007325">
    <property type="entry name" value="KFase/CYL"/>
</dbReference>
<dbReference type="Pfam" id="PF04199">
    <property type="entry name" value="Cyclase"/>
    <property type="match status" value="1"/>
</dbReference>
<sequence>MSDLKLPSWNEIPPVKGQPHGCAWGLFDKDGVRDEVGTLNLLTPSAVIRARQEIQTGKSVCLNWGMEKLHEPGFNRTKLQHKIVDWRKKPGFTFYSYDDEITVNTQAGSQWDGLRHWGHTETGLYYNGIHHDDLIQSTHLGIDHWSKRGGIVGRGVLLDYVAYMAKKGKEFDPMSKHPISLPEIKEMIADQGLELLPGDLLLVRSGWIKWYEENSEERRREKITNGGAWIGVHGNQETLEWLWNNHFCAVASDSIGFEQFPNDPGYSLHNWLLSLWGTPIGEMWDLEALAEECQKHKRWSFFITSTPLLVEGGVASPPNAVAIF</sequence>
<dbReference type="Gene3D" id="3.50.30.50">
    <property type="entry name" value="Putative cyclase"/>
    <property type="match status" value="1"/>
</dbReference>
<dbReference type="PANTHER" id="PTHR34861">
    <property type="match status" value="1"/>
</dbReference>
<organism evidence="2 3">
    <name type="scientific">Microthyrium microscopicum</name>
    <dbReference type="NCBI Taxonomy" id="703497"/>
    <lineage>
        <taxon>Eukaryota</taxon>
        <taxon>Fungi</taxon>
        <taxon>Dikarya</taxon>
        <taxon>Ascomycota</taxon>
        <taxon>Pezizomycotina</taxon>
        <taxon>Dothideomycetes</taxon>
        <taxon>Dothideomycetes incertae sedis</taxon>
        <taxon>Microthyriales</taxon>
        <taxon>Microthyriaceae</taxon>
        <taxon>Microthyrium</taxon>
    </lineage>
</organism>
<comment type="similarity">
    <text evidence="1">Belongs to the Cyclase 1 superfamily.</text>
</comment>
<evidence type="ECO:0008006" key="4">
    <source>
        <dbReference type="Google" id="ProtNLM"/>
    </source>
</evidence>
<gene>
    <name evidence="2" type="ORF">BT63DRAFT_463993</name>
</gene>
<evidence type="ECO:0000313" key="3">
    <source>
        <dbReference type="Proteomes" id="UP000799302"/>
    </source>
</evidence>